<organism evidence="3 4">
    <name type="scientific">Phaeomoniella chlamydospora</name>
    <name type="common">Phaeoacremonium chlamydosporum</name>
    <dbReference type="NCBI Taxonomy" id="158046"/>
    <lineage>
        <taxon>Eukaryota</taxon>
        <taxon>Fungi</taxon>
        <taxon>Dikarya</taxon>
        <taxon>Ascomycota</taxon>
        <taxon>Pezizomycotina</taxon>
        <taxon>Eurotiomycetes</taxon>
        <taxon>Chaetothyriomycetidae</taxon>
        <taxon>Phaeomoniellales</taxon>
        <taxon>Phaeomoniellaceae</taxon>
        <taxon>Phaeomoniella</taxon>
    </lineage>
</organism>
<keyword evidence="2" id="KW-0732">Signal</keyword>
<evidence type="ECO:0000256" key="2">
    <source>
        <dbReference type="SAM" id="SignalP"/>
    </source>
</evidence>
<evidence type="ECO:0000313" key="4">
    <source>
        <dbReference type="Proteomes" id="UP000053317"/>
    </source>
</evidence>
<name>A0A0G2E8L9_PHACM</name>
<reference evidence="3 4" key="2">
    <citation type="submission" date="2015-05" db="EMBL/GenBank/DDBJ databases">
        <authorList>
            <person name="Morales-Cruz A."/>
            <person name="Amrine K.C."/>
            <person name="Cantu D."/>
        </authorList>
    </citation>
    <scope>NUCLEOTIDE SEQUENCE [LARGE SCALE GENOMIC DNA]</scope>
    <source>
        <strain evidence="3">UCRPC4</strain>
    </source>
</reference>
<feature type="region of interest" description="Disordered" evidence="1">
    <location>
        <begin position="188"/>
        <end position="212"/>
    </location>
</feature>
<sequence>MKFFLSLIPLVAMTAAATAPVHTNYTTVTGYFAQDDASTNASTFNYTTTNFGLLNRTYLGDKAFDPHNKKTQWQRFANEVTRLNRQSPANVQYKVLFMGRHGEGYHNVAQTYYGTPAWNCYWSLQDGNGTSTWADPRLTANGIGQAEIAHSESILPSLKASELDQLNPGYPADIVLFFSHQIFGPAKSRTKKSQLHKRTTPHLSTAVLTPHA</sequence>
<protein>
    <submittedName>
        <fullName evidence="3">Putative gpi anchored</fullName>
    </submittedName>
</protein>
<feature type="compositionally biased region" description="Polar residues" evidence="1">
    <location>
        <begin position="201"/>
        <end position="212"/>
    </location>
</feature>
<keyword evidence="4" id="KW-1185">Reference proteome</keyword>
<proteinExistence type="predicted"/>
<evidence type="ECO:0000313" key="3">
    <source>
        <dbReference type="EMBL" id="KKY18944.1"/>
    </source>
</evidence>
<dbReference type="OrthoDB" id="496981at2759"/>
<feature type="compositionally biased region" description="Basic residues" evidence="1">
    <location>
        <begin position="188"/>
        <end position="200"/>
    </location>
</feature>
<comment type="caution">
    <text evidence="3">The sequence shown here is derived from an EMBL/GenBank/DDBJ whole genome shotgun (WGS) entry which is preliminary data.</text>
</comment>
<dbReference type="SUPFAM" id="SSF53254">
    <property type="entry name" value="Phosphoglycerate mutase-like"/>
    <property type="match status" value="1"/>
</dbReference>
<feature type="signal peptide" evidence="2">
    <location>
        <begin position="1"/>
        <end position="23"/>
    </location>
</feature>
<dbReference type="Proteomes" id="UP000053317">
    <property type="component" value="Unassembled WGS sequence"/>
</dbReference>
<evidence type="ECO:0000256" key="1">
    <source>
        <dbReference type="SAM" id="MobiDB-lite"/>
    </source>
</evidence>
<accession>A0A0G2E8L9</accession>
<dbReference type="AlphaFoldDB" id="A0A0G2E8L9"/>
<dbReference type="InterPro" id="IPR029033">
    <property type="entry name" value="His_PPase_superfam"/>
</dbReference>
<gene>
    <name evidence="3" type="ORF">UCRPC4_g04666</name>
</gene>
<dbReference type="EMBL" id="LCWF01000111">
    <property type="protein sequence ID" value="KKY18944.1"/>
    <property type="molecule type" value="Genomic_DNA"/>
</dbReference>
<reference evidence="3 4" key="1">
    <citation type="submission" date="2015-05" db="EMBL/GenBank/DDBJ databases">
        <title>Distinctive expansion of gene families associated with plant cell wall degradation and secondary metabolism in the genomes of grapevine trunk pathogens.</title>
        <authorList>
            <person name="Lawrence D.P."/>
            <person name="Travadon R."/>
            <person name="Rolshausen P.E."/>
            <person name="Baumgartner K."/>
        </authorList>
    </citation>
    <scope>NUCLEOTIDE SEQUENCE [LARGE SCALE GENOMIC DNA]</scope>
    <source>
        <strain evidence="3">UCRPC4</strain>
    </source>
</reference>
<feature type="chain" id="PRO_5002543297" evidence="2">
    <location>
        <begin position="24"/>
        <end position="212"/>
    </location>
</feature>